<keyword evidence="9" id="KW-0067">ATP-binding</keyword>
<reference evidence="15" key="1">
    <citation type="submission" date="2021-01" db="EMBL/GenBank/DDBJ databases">
        <title>Whole genome shotgun sequence of Sinosporangium siamense NBRC 109515.</title>
        <authorList>
            <person name="Komaki H."/>
            <person name="Tamura T."/>
        </authorList>
    </citation>
    <scope>NUCLEOTIDE SEQUENCE</scope>
    <source>
        <strain evidence="15">NBRC 109515</strain>
    </source>
</reference>
<dbReference type="PANTHER" id="PTHR44936:SF9">
    <property type="entry name" value="SENSOR PROTEIN CREC"/>
    <property type="match status" value="1"/>
</dbReference>
<keyword evidence="5" id="KW-0808">Transferase</keyword>
<gene>
    <name evidence="15" type="ORF">Ssi02_16140</name>
</gene>
<evidence type="ECO:0000256" key="4">
    <source>
        <dbReference type="ARBA" id="ARBA00022553"/>
    </source>
</evidence>
<dbReference type="InterPro" id="IPR036890">
    <property type="entry name" value="HATPase_C_sf"/>
</dbReference>
<evidence type="ECO:0000256" key="10">
    <source>
        <dbReference type="ARBA" id="ARBA00022989"/>
    </source>
</evidence>
<dbReference type="Gene3D" id="6.10.340.10">
    <property type="match status" value="1"/>
</dbReference>
<name>A0A919V5B4_9ACTN</name>
<dbReference type="PANTHER" id="PTHR44936">
    <property type="entry name" value="SENSOR PROTEIN CREC"/>
    <property type="match status" value="1"/>
</dbReference>
<evidence type="ECO:0000313" key="16">
    <source>
        <dbReference type="Proteomes" id="UP000606172"/>
    </source>
</evidence>
<feature type="compositionally biased region" description="Basic and acidic residues" evidence="12">
    <location>
        <begin position="1059"/>
        <end position="1072"/>
    </location>
</feature>
<evidence type="ECO:0000256" key="13">
    <source>
        <dbReference type="SAM" id="Phobius"/>
    </source>
</evidence>
<evidence type="ECO:0000256" key="7">
    <source>
        <dbReference type="ARBA" id="ARBA00022741"/>
    </source>
</evidence>
<accession>A0A919V5B4</accession>
<protein>
    <recommendedName>
        <fullName evidence="3">histidine kinase</fullName>
        <ecNumber evidence="3">2.7.13.3</ecNumber>
    </recommendedName>
</protein>
<dbReference type="GO" id="GO:0004673">
    <property type="term" value="F:protein histidine kinase activity"/>
    <property type="evidence" value="ECO:0007669"/>
    <property type="project" value="UniProtKB-EC"/>
</dbReference>
<dbReference type="EC" id="2.7.13.3" evidence="3"/>
<dbReference type="Pfam" id="PF08376">
    <property type="entry name" value="NIT"/>
    <property type="match status" value="1"/>
</dbReference>
<dbReference type="SUPFAM" id="SSF55874">
    <property type="entry name" value="ATPase domain of HSP90 chaperone/DNA topoisomerase II/histidine kinase"/>
    <property type="match status" value="1"/>
</dbReference>
<evidence type="ECO:0000256" key="5">
    <source>
        <dbReference type="ARBA" id="ARBA00022679"/>
    </source>
</evidence>
<dbReference type="GO" id="GO:0005524">
    <property type="term" value="F:ATP binding"/>
    <property type="evidence" value="ECO:0007669"/>
    <property type="project" value="UniProtKB-KW"/>
</dbReference>
<feature type="compositionally biased region" description="Gly residues" evidence="12">
    <location>
        <begin position="700"/>
        <end position="714"/>
    </location>
</feature>
<keyword evidence="8" id="KW-0418">Kinase</keyword>
<dbReference type="InterPro" id="IPR003594">
    <property type="entry name" value="HATPase_dom"/>
</dbReference>
<keyword evidence="10 13" id="KW-1133">Transmembrane helix</keyword>
<sequence length="1078" mass="113578">MLILVPTAVGVFLSGARVVTAVEGVSEHRRVGLAAEYAGHLRDLAHTLAIERDTGTWWGASTDKGERSAAYKDAQAAVKRSVSAVRADLELVDASYGDRVDTMTKRVRGGLEAIDSLQDKPDPDRFTYLIADLFRLHDAFSQVSDQKELGAQFRALGALAKIKEQVSIQRVRILRAAYDRRRINDDTVQKFFADRERLREYIAQYGNEVGPQGADELASKLNHPTFHRVEIERSRAIFLANQAVAASRPVHNLLSDVTGWFDTNGDVIQLVDQFEDEVAAEVAAETKELESAEMRNALIAGASILALLLLVLLTTVLIARSMVTPLRRLRSEALEIAGFRLPDVVRNLRLSTDAKPPVVAPISTTTEDEIAEVAQAFDEVHRQAVRLAAEEAGLRSNINAMFVNLSRRTQTLVERQISLIDGLEKGEQDGSRLADLFKLDHLATRMRRNSENLLVLAGHEPNRRRSQPAKLVDVVRASLSEVEDYERVQVKVHRATAVVGSAANDVVHLVAELVENAIQFSPRHTKVVVGSSLIEGGAALLTVVDNGIGMTQEELVEANRRLSEPPVVDVSVSRRMGLFVVGRLALRHGIRVQLRPGEGGGVVAMVLLPPVVVIQGQPTNSAPMGGRPAQKPAESARPFGGSTTGPFGSEGTGPFSREASPLQSYSGASSFGTGPVEFPSGPLDLSGMPPGAHSGTGPQPLGGTGPLPGAGSPGAGASPGANGGGTTSGGLPRRSPKQKPSETGSFSVASDSGAFTRPGESDSGGFPRPGASDSGAFSPPPVSDSGGFPRPGVSDSGGFPHPGVSDSGPHHMPSASDSGPHRMPGLSDSGSHRMPGGSDTGGHGLPGDTGPFRFGGVADTGAQSVPGPADSGPFRRTAEPAQGGDQAPSFSAWAPTATGGTYDSRYDEKTHADDPDTASMPAVDFSPLEDEGEFLPIFASVESAWFRRADPEEDGAASQDTTTAERRLPTPSRVPPVQGGGNDGWTGASDAGWRAAQAASQPAMGGVTAAGLPKRTPKANLVPGTAALGAPTPAPPAAPVSADRIRSRMSGFQQGVRRGRAEIREESARPRAEEEENS</sequence>
<evidence type="ECO:0000256" key="2">
    <source>
        <dbReference type="ARBA" id="ARBA00004370"/>
    </source>
</evidence>
<evidence type="ECO:0000256" key="6">
    <source>
        <dbReference type="ARBA" id="ARBA00022692"/>
    </source>
</evidence>
<keyword evidence="13" id="KW-0472">Membrane</keyword>
<dbReference type="Proteomes" id="UP000606172">
    <property type="component" value="Unassembled WGS sequence"/>
</dbReference>
<evidence type="ECO:0000313" key="15">
    <source>
        <dbReference type="EMBL" id="GII91383.1"/>
    </source>
</evidence>
<evidence type="ECO:0000256" key="1">
    <source>
        <dbReference type="ARBA" id="ARBA00000085"/>
    </source>
</evidence>
<evidence type="ECO:0000256" key="11">
    <source>
        <dbReference type="ARBA" id="ARBA00023012"/>
    </source>
</evidence>
<evidence type="ECO:0000256" key="3">
    <source>
        <dbReference type="ARBA" id="ARBA00012438"/>
    </source>
</evidence>
<dbReference type="GO" id="GO:0000160">
    <property type="term" value="P:phosphorelay signal transduction system"/>
    <property type="evidence" value="ECO:0007669"/>
    <property type="project" value="UniProtKB-KW"/>
</dbReference>
<dbReference type="GO" id="GO:0016020">
    <property type="term" value="C:membrane"/>
    <property type="evidence" value="ECO:0007669"/>
    <property type="project" value="UniProtKB-SubCell"/>
</dbReference>
<feature type="region of interest" description="Disordered" evidence="12">
    <location>
        <begin position="618"/>
        <end position="926"/>
    </location>
</feature>
<evidence type="ECO:0000259" key="14">
    <source>
        <dbReference type="SMART" id="SM00304"/>
    </source>
</evidence>
<dbReference type="Gene3D" id="3.30.565.10">
    <property type="entry name" value="Histidine kinase-like ATPase, C-terminal domain"/>
    <property type="match status" value="1"/>
</dbReference>
<feature type="compositionally biased region" description="Polar residues" evidence="12">
    <location>
        <begin position="741"/>
        <end position="750"/>
    </location>
</feature>
<keyword evidence="6 13" id="KW-0812">Transmembrane</keyword>
<comment type="subcellular location">
    <subcellularLocation>
        <location evidence="2">Membrane</location>
    </subcellularLocation>
</comment>
<evidence type="ECO:0000256" key="12">
    <source>
        <dbReference type="SAM" id="MobiDB-lite"/>
    </source>
</evidence>
<dbReference type="EMBL" id="BOOW01000009">
    <property type="protein sequence ID" value="GII91383.1"/>
    <property type="molecule type" value="Genomic_DNA"/>
</dbReference>
<dbReference type="InterPro" id="IPR013587">
    <property type="entry name" value="Nitrate/nitrite_sensing"/>
</dbReference>
<feature type="domain" description="HAMP" evidence="14">
    <location>
        <begin position="320"/>
        <end position="389"/>
    </location>
</feature>
<dbReference type="AlphaFoldDB" id="A0A919V5B4"/>
<feature type="compositionally biased region" description="Gly residues" evidence="12">
    <location>
        <begin position="838"/>
        <end position="847"/>
    </location>
</feature>
<feature type="compositionally biased region" description="Polar residues" evidence="12">
    <location>
        <begin position="661"/>
        <end position="672"/>
    </location>
</feature>
<dbReference type="InterPro" id="IPR003660">
    <property type="entry name" value="HAMP_dom"/>
</dbReference>
<feature type="region of interest" description="Disordered" evidence="12">
    <location>
        <begin position="949"/>
        <end position="1078"/>
    </location>
</feature>
<keyword evidence="16" id="KW-1185">Reference proteome</keyword>
<evidence type="ECO:0000256" key="8">
    <source>
        <dbReference type="ARBA" id="ARBA00022777"/>
    </source>
</evidence>
<comment type="caution">
    <text evidence="15">The sequence shown here is derived from an EMBL/GenBank/DDBJ whole genome shotgun (WGS) entry which is preliminary data.</text>
</comment>
<dbReference type="SMART" id="SM00304">
    <property type="entry name" value="HAMP"/>
    <property type="match status" value="1"/>
</dbReference>
<organism evidence="15 16">
    <name type="scientific">Sinosporangium siamense</name>
    <dbReference type="NCBI Taxonomy" id="1367973"/>
    <lineage>
        <taxon>Bacteria</taxon>
        <taxon>Bacillati</taxon>
        <taxon>Actinomycetota</taxon>
        <taxon>Actinomycetes</taxon>
        <taxon>Streptosporangiales</taxon>
        <taxon>Streptosporangiaceae</taxon>
        <taxon>Sinosporangium</taxon>
    </lineage>
</organism>
<feature type="transmembrane region" description="Helical" evidence="13">
    <location>
        <begin position="297"/>
        <end position="319"/>
    </location>
</feature>
<proteinExistence type="predicted"/>
<dbReference type="InterPro" id="IPR050980">
    <property type="entry name" value="2C_sensor_his_kinase"/>
</dbReference>
<dbReference type="Pfam" id="PF02518">
    <property type="entry name" value="HATPase_c"/>
    <property type="match status" value="1"/>
</dbReference>
<keyword evidence="4" id="KW-0597">Phosphoprotein</keyword>
<keyword evidence="11" id="KW-0902">Two-component regulatory system</keyword>
<evidence type="ECO:0000256" key="9">
    <source>
        <dbReference type="ARBA" id="ARBA00022840"/>
    </source>
</evidence>
<comment type="catalytic activity">
    <reaction evidence="1">
        <text>ATP + protein L-histidine = ADP + protein N-phospho-L-histidine.</text>
        <dbReference type="EC" id="2.7.13.3"/>
    </reaction>
</comment>
<feature type="compositionally biased region" description="Basic and acidic residues" evidence="12">
    <location>
        <begin position="904"/>
        <end position="914"/>
    </location>
</feature>
<keyword evidence="7" id="KW-0547">Nucleotide-binding</keyword>